<keyword evidence="2" id="KW-1185">Reference proteome</keyword>
<organism evidence="1 2">
    <name type="scientific">Hibiscus sabdariffa</name>
    <name type="common">roselle</name>
    <dbReference type="NCBI Taxonomy" id="183260"/>
    <lineage>
        <taxon>Eukaryota</taxon>
        <taxon>Viridiplantae</taxon>
        <taxon>Streptophyta</taxon>
        <taxon>Embryophyta</taxon>
        <taxon>Tracheophyta</taxon>
        <taxon>Spermatophyta</taxon>
        <taxon>Magnoliopsida</taxon>
        <taxon>eudicotyledons</taxon>
        <taxon>Gunneridae</taxon>
        <taxon>Pentapetalae</taxon>
        <taxon>rosids</taxon>
        <taxon>malvids</taxon>
        <taxon>Malvales</taxon>
        <taxon>Malvaceae</taxon>
        <taxon>Malvoideae</taxon>
        <taxon>Hibiscus</taxon>
    </lineage>
</organism>
<comment type="caution">
    <text evidence="1">The sequence shown here is derived from an EMBL/GenBank/DDBJ whole genome shotgun (WGS) entry which is preliminary data.</text>
</comment>
<evidence type="ECO:0000313" key="1">
    <source>
        <dbReference type="EMBL" id="KAK8996282.1"/>
    </source>
</evidence>
<dbReference type="Proteomes" id="UP001396334">
    <property type="component" value="Unassembled WGS sequence"/>
</dbReference>
<sequence length="72" mass="8152">MVFNNFGANVVVNGSTVNFWLWDTAARPVTKMFLKRVEPLCPWCSQSFLLEQSLGEELRKQCKIAAECEVGI</sequence>
<evidence type="ECO:0000313" key="2">
    <source>
        <dbReference type="Proteomes" id="UP001396334"/>
    </source>
</evidence>
<gene>
    <name evidence="1" type="ORF">V6N11_076522</name>
</gene>
<name>A0ABR2Q6J9_9ROSI</name>
<protein>
    <submittedName>
        <fullName evidence="1">Uncharacterized protein</fullName>
    </submittedName>
</protein>
<proteinExistence type="predicted"/>
<dbReference type="EMBL" id="JBBPBN010000045">
    <property type="protein sequence ID" value="KAK8996282.1"/>
    <property type="molecule type" value="Genomic_DNA"/>
</dbReference>
<accession>A0ABR2Q6J9</accession>
<reference evidence="1 2" key="1">
    <citation type="journal article" date="2024" name="G3 (Bethesda)">
        <title>Genome assembly of Hibiscus sabdariffa L. provides insights into metabolisms of medicinal natural products.</title>
        <authorList>
            <person name="Kim T."/>
        </authorList>
    </citation>
    <scope>NUCLEOTIDE SEQUENCE [LARGE SCALE GENOMIC DNA]</scope>
    <source>
        <strain evidence="1">TK-2024</strain>
        <tissue evidence="1">Old leaves</tissue>
    </source>
</reference>